<keyword evidence="2" id="KW-1185">Reference proteome</keyword>
<sequence>MFNSHRFIIDGYFSFSHLFHPGIHASPAHQLLFLLATFHFHNARKGL</sequence>
<dbReference type="EMBL" id="CGIG01000001">
    <property type="protein sequence ID" value="CPR14548.1"/>
    <property type="molecule type" value="Genomic_DNA"/>
</dbReference>
<reference evidence="2" key="1">
    <citation type="submission" date="2015-01" db="EMBL/GenBank/DDBJ databases">
        <authorList>
            <person name="Paterson Steve"/>
        </authorList>
    </citation>
    <scope>NUCLEOTIDE SEQUENCE [LARGE SCALE GENOMIC DNA]</scope>
    <source>
        <strain evidence="2">OBR1</strain>
    </source>
</reference>
<proteinExistence type="predicted"/>
<gene>
    <name evidence="1" type="ORF">BN1221_00963</name>
</gene>
<evidence type="ECO:0000313" key="2">
    <source>
        <dbReference type="Proteomes" id="UP000044377"/>
    </source>
</evidence>
<name>A0A0G4JRP0_9GAMM</name>
<protein>
    <submittedName>
        <fullName evidence="1">Uncharacterized protein</fullName>
    </submittedName>
</protein>
<dbReference type="Proteomes" id="UP000044377">
    <property type="component" value="Unassembled WGS sequence"/>
</dbReference>
<organism evidence="1 2">
    <name type="scientific">Brenneria goodwinii</name>
    <dbReference type="NCBI Taxonomy" id="1109412"/>
    <lineage>
        <taxon>Bacteria</taxon>
        <taxon>Pseudomonadati</taxon>
        <taxon>Pseudomonadota</taxon>
        <taxon>Gammaproteobacteria</taxon>
        <taxon>Enterobacterales</taxon>
        <taxon>Pectobacteriaceae</taxon>
        <taxon>Brenneria</taxon>
    </lineage>
</organism>
<evidence type="ECO:0000313" key="1">
    <source>
        <dbReference type="EMBL" id="CPR14548.1"/>
    </source>
</evidence>
<accession>A0A0G4JRP0</accession>
<dbReference type="AlphaFoldDB" id="A0A0G4JRP0"/>